<evidence type="ECO:0000256" key="1">
    <source>
        <dbReference type="SAM" id="Phobius"/>
    </source>
</evidence>
<dbReference type="EMBL" id="FTNY01000003">
    <property type="protein sequence ID" value="SIS34568.1"/>
    <property type="molecule type" value="Genomic_DNA"/>
</dbReference>
<organism evidence="2 3">
    <name type="scientific">Chryseobacterium shigense</name>
    <dbReference type="NCBI Taxonomy" id="297244"/>
    <lineage>
        <taxon>Bacteria</taxon>
        <taxon>Pseudomonadati</taxon>
        <taxon>Bacteroidota</taxon>
        <taxon>Flavobacteriia</taxon>
        <taxon>Flavobacteriales</taxon>
        <taxon>Weeksellaceae</taxon>
        <taxon>Chryseobacterium group</taxon>
        <taxon>Chryseobacterium</taxon>
    </lineage>
</organism>
<feature type="transmembrane region" description="Helical" evidence="1">
    <location>
        <begin position="6"/>
        <end position="24"/>
    </location>
</feature>
<dbReference type="InterPro" id="IPR036249">
    <property type="entry name" value="Thioredoxin-like_sf"/>
</dbReference>
<dbReference type="SUPFAM" id="SSF52833">
    <property type="entry name" value="Thioredoxin-like"/>
    <property type="match status" value="1"/>
</dbReference>
<evidence type="ECO:0000313" key="3">
    <source>
        <dbReference type="Proteomes" id="UP000186373"/>
    </source>
</evidence>
<dbReference type="OrthoDB" id="1252158at2"/>
<protein>
    <submittedName>
        <fullName evidence="2">Thioredoxin</fullName>
    </submittedName>
</protein>
<name>A0A1N7IBX7_9FLAO</name>
<evidence type="ECO:0000313" key="2">
    <source>
        <dbReference type="EMBL" id="SIS34568.1"/>
    </source>
</evidence>
<keyword evidence="1" id="KW-1133">Transmembrane helix</keyword>
<accession>A0A1N7IBX7</accession>
<keyword evidence="1" id="KW-0472">Membrane</keyword>
<keyword evidence="3" id="KW-1185">Reference proteome</keyword>
<sequence>MNLKTFIPFVLYGIFFLVILIVWFRIRKYLKQNEEIRSQLIRKNRIARNYDVFMNTLGKQEQKELPESMITLGNGDGTLELTLFTSLYCEMCKDICTIVDRIIFAYEDEIKINIFFKKQSSVEKNSFLYILHSIFLSQGTQEFLKALQFWFENSNLESWKMASDYNHEKSKEALSASNDWYVQNGIIATPSVFINGYIYPDQFEKEDLFYHIEGIIENK</sequence>
<gene>
    <name evidence="2" type="ORF">SAMN05421639_1037</name>
</gene>
<dbReference type="AlphaFoldDB" id="A0A1N7IBX7"/>
<keyword evidence="1" id="KW-0812">Transmembrane</keyword>
<dbReference type="RefSeq" id="WP_076506793.1">
    <property type="nucleotide sequence ID" value="NZ_FTNY01000003.1"/>
</dbReference>
<dbReference type="Proteomes" id="UP000186373">
    <property type="component" value="Unassembled WGS sequence"/>
</dbReference>
<proteinExistence type="predicted"/>
<dbReference type="Gene3D" id="3.40.30.10">
    <property type="entry name" value="Glutaredoxin"/>
    <property type="match status" value="1"/>
</dbReference>
<reference evidence="3" key="1">
    <citation type="submission" date="2017-01" db="EMBL/GenBank/DDBJ databases">
        <authorList>
            <person name="Varghese N."/>
            <person name="Submissions S."/>
        </authorList>
    </citation>
    <scope>NUCLEOTIDE SEQUENCE [LARGE SCALE GENOMIC DNA]</scope>
    <source>
        <strain evidence="3">DSM 17126</strain>
    </source>
</reference>